<evidence type="ECO:0000313" key="4">
    <source>
        <dbReference type="EMBL" id="KAL0637362.1"/>
    </source>
</evidence>
<accession>A0ABR3GNN7</accession>
<dbReference type="PROSITE" id="PS51716">
    <property type="entry name" value="G_IRG"/>
    <property type="match status" value="1"/>
</dbReference>
<dbReference type="PANTHER" id="PTHR14143">
    <property type="entry name" value="INTERFERON-INDUCIBLE GTPASE FAMILY MEMBER"/>
    <property type="match status" value="1"/>
</dbReference>
<evidence type="ECO:0000256" key="2">
    <source>
        <dbReference type="SAM" id="MobiDB-lite"/>
    </source>
</evidence>
<dbReference type="InterPro" id="IPR027417">
    <property type="entry name" value="P-loop_NTPase"/>
</dbReference>
<evidence type="ECO:0000313" key="5">
    <source>
        <dbReference type="Proteomes" id="UP001447188"/>
    </source>
</evidence>
<dbReference type="InterPro" id="IPR007743">
    <property type="entry name" value="Immunity-related_GTPase-like"/>
</dbReference>
<feature type="domain" description="IRG-type G" evidence="3">
    <location>
        <begin position="310"/>
        <end position="507"/>
    </location>
</feature>
<dbReference type="Proteomes" id="UP001447188">
    <property type="component" value="Unassembled WGS sequence"/>
</dbReference>
<protein>
    <recommendedName>
        <fullName evidence="3">IRG-type G domain-containing protein</fullName>
    </recommendedName>
</protein>
<proteinExistence type="inferred from homology"/>
<evidence type="ECO:0000256" key="1">
    <source>
        <dbReference type="ARBA" id="ARBA00005429"/>
    </source>
</evidence>
<gene>
    <name evidence="4" type="ORF">Q9L58_003695</name>
</gene>
<organism evidence="4 5">
    <name type="scientific">Discina gigas</name>
    <dbReference type="NCBI Taxonomy" id="1032678"/>
    <lineage>
        <taxon>Eukaryota</taxon>
        <taxon>Fungi</taxon>
        <taxon>Dikarya</taxon>
        <taxon>Ascomycota</taxon>
        <taxon>Pezizomycotina</taxon>
        <taxon>Pezizomycetes</taxon>
        <taxon>Pezizales</taxon>
        <taxon>Discinaceae</taxon>
        <taxon>Discina</taxon>
    </lineage>
</organism>
<dbReference type="InterPro" id="IPR030385">
    <property type="entry name" value="G_IRG_dom"/>
</dbReference>
<name>A0ABR3GNN7_9PEZI</name>
<dbReference type="Gene3D" id="3.40.50.300">
    <property type="entry name" value="P-loop containing nucleotide triphosphate hydrolases"/>
    <property type="match status" value="1"/>
</dbReference>
<keyword evidence="5" id="KW-1185">Reference proteome</keyword>
<dbReference type="Pfam" id="PF05049">
    <property type="entry name" value="IIGP"/>
    <property type="match status" value="1"/>
</dbReference>
<dbReference type="PANTHER" id="PTHR14143:SF1">
    <property type="entry name" value="IRG-TYPE G DOMAIN-CONTAINING PROTEIN"/>
    <property type="match status" value="1"/>
</dbReference>
<dbReference type="EMBL" id="JBBBZM010000036">
    <property type="protein sequence ID" value="KAL0637362.1"/>
    <property type="molecule type" value="Genomic_DNA"/>
</dbReference>
<evidence type="ECO:0000259" key="3">
    <source>
        <dbReference type="PROSITE" id="PS51716"/>
    </source>
</evidence>
<dbReference type="SUPFAM" id="SSF52540">
    <property type="entry name" value="P-loop containing nucleoside triphosphate hydrolases"/>
    <property type="match status" value="1"/>
</dbReference>
<reference evidence="4 5" key="1">
    <citation type="submission" date="2024-02" db="EMBL/GenBank/DDBJ databases">
        <title>Discinaceae phylogenomics.</title>
        <authorList>
            <person name="Dirks A.C."/>
            <person name="James T.Y."/>
        </authorList>
    </citation>
    <scope>NUCLEOTIDE SEQUENCE [LARGE SCALE GENOMIC DNA]</scope>
    <source>
        <strain evidence="4 5">ACD0624</strain>
    </source>
</reference>
<sequence>MGANTSVILASLGTFHIEHQRRVEEEDRRRHDDHQRWLREEAEREREQKRNEEERRRNEEERKRNEEEKRRIEEERKRFEAEKKREKEAEEKRKKEDETRKKEDETRRKEEETRKKEAEAVKKRNDDEKKKNEEQKRKNEEQRRRTEEETKANEERKRKLEEEAKANEEKERRLEEEAKANEEIKRNLEEEAKANEEKERKLEEEAKANKEKERKLEEEAKANEEKEIKLEIEARANEERGKKLEEEEMKIRKEIEAAEEKSRADMEARKLAEDESARCKLDLDQGIQPVKWPTQEEFDSVRERLDYREDYFHFAITGTAGSGKSSLINAFRGFKNSEAGAAPVGVTETTQEIGRYPDPDNTPPRAWTVWFDVPGAGTIKIPDWQYFNEQGLFIFDLVIVAVDARLTKIDISILENCRRFKIPSFIVRSKANQHIKNVMQDMGYDSDDDDPEVRTRARMEFIRDTRRSFDSVLREASLPSQKTYIVSNTAICALIKAQRMPKDIIDEVDLIKDLLLAAHRRHYPDQT</sequence>
<feature type="region of interest" description="Disordered" evidence="2">
    <location>
        <begin position="19"/>
        <end position="226"/>
    </location>
</feature>
<comment type="similarity">
    <text evidence="1">Belongs to the TRAFAC class dynamin-like GTPase superfamily. IRG family.</text>
</comment>
<comment type="caution">
    <text evidence="4">The sequence shown here is derived from an EMBL/GenBank/DDBJ whole genome shotgun (WGS) entry which is preliminary data.</text>
</comment>